<dbReference type="Proteomes" id="UP000198858">
    <property type="component" value="Chromosome I"/>
</dbReference>
<dbReference type="InterPro" id="IPR009722">
    <property type="entry name" value="YjiK/CarP"/>
</dbReference>
<evidence type="ECO:0000256" key="2">
    <source>
        <dbReference type="ARBA" id="ARBA00022475"/>
    </source>
</evidence>
<dbReference type="Pfam" id="PF06977">
    <property type="entry name" value="SdiA-regulated"/>
    <property type="match status" value="1"/>
</dbReference>
<dbReference type="AlphaFoldDB" id="A0A1H1S0B4"/>
<dbReference type="SUPFAM" id="SSF75011">
    <property type="entry name" value="3-carboxy-cis,cis-mucoante lactonizing enzyme"/>
    <property type="match status" value="1"/>
</dbReference>
<gene>
    <name evidence="4" type="ORF">SAMN04488552_3088</name>
</gene>
<proteinExistence type="predicted"/>
<accession>A0A1H1S0B4</accession>
<keyword evidence="2" id="KW-1003">Cell membrane</keyword>
<dbReference type="STRING" id="1250231.SAMN04488552_3088"/>
<evidence type="ECO:0000256" key="3">
    <source>
        <dbReference type="ARBA" id="ARBA00023136"/>
    </source>
</evidence>
<evidence type="ECO:0000313" key="4">
    <source>
        <dbReference type="EMBL" id="SDS41256.1"/>
    </source>
</evidence>
<dbReference type="EMBL" id="LT629745">
    <property type="protein sequence ID" value="SDS41256.1"/>
    <property type="molecule type" value="Genomic_DNA"/>
</dbReference>
<dbReference type="InterPro" id="IPR015943">
    <property type="entry name" value="WD40/YVTN_repeat-like_dom_sf"/>
</dbReference>
<dbReference type="GO" id="GO:0005886">
    <property type="term" value="C:plasma membrane"/>
    <property type="evidence" value="ECO:0007669"/>
    <property type="project" value="UniProtKB-SubCell"/>
</dbReference>
<sequence>MNKWAIGIITIVLIIAGAVYAIYEANDYDYDDSTKKYKIVKKWELPAELNEVSGIYWINDNRIACVQDEDGILFVYDLKSSKIIKQYKFAGPGDYEALSFLNGEFWVVESNGKLYKVPNLMGAEKDAEEFSLNFEYRNNIEGLAANSDGNLLLSVKERNLDNRGDYKGIYAFDPRTKKLNMDPVIKINYNDPAFNVLQTENPRKLIRPSDLAFHPVSKELYVLDAEFQKVLILEASGKIRELHLLDPEEFPQPEGICFSPSGRMFISNESLGGPPTLIELKFIK</sequence>
<evidence type="ECO:0000313" key="5">
    <source>
        <dbReference type="Proteomes" id="UP000198858"/>
    </source>
</evidence>
<reference evidence="4 5" key="1">
    <citation type="submission" date="2016-10" db="EMBL/GenBank/DDBJ databases">
        <authorList>
            <person name="Varghese N."/>
            <person name="Submissions S."/>
        </authorList>
    </citation>
    <scope>NUCLEOTIDE SEQUENCE [LARGE SCALE GENOMIC DNA]</scope>
    <source>
        <strain evidence="4 5">Mar_2010_102</strain>
    </source>
</reference>
<dbReference type="RefSeq" id="WP_089663624.1">
    <property type="nucleotide sequence ID" value="NZ_LT629745.1"/>
</dbReference>
<keyword evidence="3" id="KW-0472">Membrane</keyword>
<evidence type="ECO:0000256" key="1">
    <source>
        <dbReference type="ARBA" id="ARBA00004236"/>
    </source>
</evidence>
<keyword evidence="5" id="KW-1185">Reference proteome</keyword>
<protein>
    <submittedName>
        <fullName evidence="4">Uncharacterized protein YjiK</fullName>
    </submittedName>
</protein>
<comment type="subcellular location">
    <subcellularLocation>
        <location evidence="1">Cell membrane</location>
    </subcellularLocation>
</comment>
<organism evidence="4 5">
    <name type="scientific">Christiangramia echinicola</name>
    <dbReference type="NCBI Taxonomy" id="279359"/>
    <lineage>
        <taxon>Bacteria</taxon>
        <taxon>Pseudomonadati</taxon>
        <taxon>Bacteroidota</taxon>
        <taxon>Flavobacteriia</taxon>
        <taxon>Flavobacteriales</taxon>
        <taxon>Flavobacteriaceae</taxon>
        <taxon>Christiangramia</taxon>
    </lineage>
</organism>
<dbReference type="Gene3D" id="2.130.10.10">
    <property type="entry name" value="YVTN repeat-like/Quinoprotein amine dehydrogenase"/>
    <property type="match status" value="1"/>
</dbReference>
<name>A0A1H1S0B4_9FLAO</name>